<dbReference type="EMBL" id="JARQWQ010000063">
    <property type="protein sequence ID" value="KAK2555318.1"/>
    <property type="molecule type" value="Genomic_DNA"/>
</dbReference>
<dbReference type="InterPro" id="IPR027993">
    <property type="entry name" value="DUF4495"/>
</dbReference>
<sequence length="544" mass="61311">MIIYFLPNTEPTCSHRLTIFLVTCLLCISRPWLRVLWSPCAPMSWLKSHLTRVQQIQQLPGYHGCILRPSEVTREDLSALRIPVNTPESVDPVIFSWSEDESKSSEPSPNKFNEGVVWSIYHILLQCSNDSPGLSPVWLDCVYRTFEPYMARFLHPSLLLLCEQDKNVTKTYNFTSMSALPCGCPRKKSPKTRETKNLTDALYSSLQELLNQMTAHFCAIPKILCQFFNKLQDSVDQKLTDSSNEAAGIKVLASLLFRWLMDTGRVCSVCDAKLSAETQRSVAMFAEVVWHVLVNLGRTEGGVRNPNLPSDIDALLISKRDWLNQKVGQIKAQIASQNYEEYPVETVYDSVADLQFTHMASALMADKKAACSLRHAYNFIQANKDWLMNLVLVPGHILPPQPSRSTSGSKLNSLYNPLKQFSMIGEYAFSQEKIASFPFDWSKLLQSGLCSSKDIVKRLAFNRSEMQEGASLEDNELELVNALKAHYGVTVDKYIISKPPSGCTKTACLIGEGINISATEILELKKIFAELQDKKMKKARLYLL</sequence>
<comment type="caution">
    <text evidence="1">The sequence shown here is derived from an EMBL/GenBank/DDBJ whole genome shotgun (WGS) entry which is preliminary data.</text>
</comment>
<evidence type="ECO:0000313" key="2">
    <source>
        <dbReference type="Proteomes" id="UP001249851"/>
    </source>
</evidence>
<reference evidence="1" key="1">
    <citation type="journal article" date="2023" name="G3 (Bethesda)">
        <title>Whole genome assembly and annotation of the endangered Caribbean coral Acropora cervicornis.</title>
        <authorList>
            <person name="Selwyn J.D."/>
            <person name="Vollmer S.V."/>
        </authorList>
    </citation>
    <scope>NUCLEOTIDE SEQUENCE</scope>
    <source>
        <strain evidence="1">K2</strain>
    </source>
</reference>
<dbReference type="PANTHER" id="PTHR33960:SF1">
    <property type="entry name" value="SIMILAR TO KIAA0825 PROTEIN"/>
    <property type="match status" value="1"/>
</dbReference>
<evidence type="ECO:0000313" key="1">
    <source>
        <dbReference type="EMBL" id="KAK2555318.1"/>
    </source>
</evidence>
<reference evidence="1" key="2">
    <citation type="journal article" date="2023" name="Science">
        <title>Genomic signatures of disease resistance in endangered staghorn corals.</title>
        <authorList>
            <person name="Vollmer S.V."/>
            <person name="Selwyn J.D."/>
            <person name="Despard B.A."/>
            <person name="Roesel C.L."/>
        </authorList>
    </citation>
    <scope>NUCLEOTIDE SEQUENCE</scope>
    <source>
        <strain evidence="1">K2</strain>
    </source>
</reference>
<organism evidence="1 2">
    <name type="scientific">Acropora cervicornis</name>
    <name type="common">Staghorn coral</name>
    <dbReference type="NCBI Taxonomy" id="6130"/>
    <lineage>
        <taxon>Eukaryota</taxon>
        <taxon>Metazoa</taxon>
        <taxon>Cnidaria</taxon>
        <taxon>Anthozoa</taxon>
        <taxon>Hexacorallia</taxon>
        <taxon>Scleractinia</taxon>
        <taxon>Astrocoeniina</taxon>
        <taxon>Acroporidae</taxon>
        <taxon>Acropora</taxon>
    </lineage>
</organism>
<name>A0AAD9UZ49_ACRCE</name>
<dbReference type="AlphaFoldDB" id="A0AAD9UZ49"/>
<accession>A0AAD9UZ49</accession>
<dbReference type="Proteomes" id="UP001249851">
    <property type="component" value="Unassembled WGS sequence"/>
</dbReference>
<keyword evidence="2" id="KW-1185">Reference proteome</keyword>
<dbReference type="PANTHER" id="PTHR33960">
    <property type="entry name" value="SIMILAR TO KIAA0825 PROTEIN"/>
    <property type="match status" value="1"/>
</dbReference>
<gene>
    <name evidence="1" type="ORF">P5673_022947</name>
</gene>
<proteinExistence type="predicted"/>
<protein>
    <submittedName>
        <fullName evidence="1">Uncharacterized protein</fullName>
    </submittedName>
</protein>